<sequence length="440" mass="48851">MVQLPDTLLDAVHERLLDGLGEAGSSQEIAGRVIAYLRNTAETTVSVEPDGTTFVITGDIPAMWLRDSAAQLTPLLRLVVGEVGSAEDRAGLVSLLSGLLRRHWQYIVIDPYANAFNRHPDGSSWDGDETDRDNPWAWERKFELDSLSYGPDLAWRVWKATGDTSWADQEFLPAARAILETVRTEQHHEERSPYRFRRPGVPAQDTLARDGLGGLTEPTGLVWAGFRPSDDTCELGYNIPGNHFLALALERLGDLLEHVAGEADDAAEARRLSAEIRQALDEHGQIDGPEGERIWAYEVDGRGNHVFLDDANVPSLMALPYLDCSDAADPLYRATRAAVLSRANPYYFAGLYLEGVGSPHTPKDHVWPIAKNIEGLTSGDDAEKRRILEQLMRTDGGTGMMHEGVHVDDPTIFTREWFSWSNSMFCELALDLAGIHRTQR</sequence>
<keyword evidence="2" id="KW-1185">Reference proteome</keyword>
<dbReference type="InterPro" id="IPR008928">
    <property type="entry name" value="6-hairpin_glycosidase_sf"/>
</dbReference>
<keyword evidence="1" id="KW-0378">Hydrolase</keyword>
<reference evidence="1 2" key="1">
    <citation type="submission" date="2020-10" db="EMBL/GenBank/DDBJ databases">
        <title>Draft genome and description of Brachybacterium epidermidis sp nov.</title>
        <authorList>
            <person name="Boxberger M."/>
            <person name="La Scola B."/>
        </authorList>
    </citation>
    <scope>NUCLEOTIDE SEQUENCE [LARGE SCALE GENOMIC DNA]</scope>
    <source>
        <strain evidence="1 2">Marseille-Q2903</strain>
    </source>
</reference>
<proteinExistence type="predicted"/>
<dbReference type="Gene3D" id="1.50.10.10">
    <property type="match status" value="1"/>
</dbReference>
<dbReference type="InterPro" id="IPR008313">
    <property type="entry name" value="GH125"/>
</dbReference>
<gene>
    <name evidence="1" type="ORF">IOE58_12360</name>
</gene>
<dbReference type="PIRSF" id="PIRSF028846">
    <property type="entry name" value="UCP028846"/>
    <property type="match status" value="1"/>
</dbReference>
<evidence type="ECO:0000313" key="1">
    <source>
        <dbReference type="EMBL" id="MBE9404940.1"/>
    </source>
</evidence>
<name>A0ABR9W6B6_9MICO</name>
<organism evidence="1 2">
    <name type="scientific">Brachybacterium epidermidis</name>
    <dbReference type="NCBI Taxonomy" id="2781983"/>
    <lineage>
        <taxon>Bacteria</taxon>
        <taxon>Bacillati</taxon>
        <taxon>Actinomycetota</taxon>
        <taxon>Actinomycetes</taxon>
        <taxon>Micrococcales</taxon>
        <taxon>Dermabacteraceae</taxon>
        <taxon>Brachybacterium</taxon>
    </lineage>
</organism>
<dbReference type="SMART" id="SM01149">
    <property type="entry name" value="DUF1237"/>
    <property type="match status" value="1"/>
</dbReference>
<dbReference type="GO" id="GO:0016787">
    <property type="term" value="F:hydrolase activity"/>
    <property type="evidence" value="ECO:0007669"/>
    <property type="project" value="UniProtKB-KW"/>
</dbReference>
<dbReference type="Pfam" id="PF06824">
    <property type="entry name" value="Glyco_hydro_125"/>
    <property type="match status" value="1"/>
</dbReference>
<dbReference type="EMBL" id="JADEYR010000017">
    <property type="protein sequence ID" value="MBE9404940.1"/>
    <property type="molecule type" value="Genomic_DNA"/>
</dbReference>
<dbReference type="PANTHER" id="PTHR31047:SF0">
    <property type="entry name" value="MEIOTICALLY UP-REGULATED GENE 157 PROTEIN"/>
    <property type="match status" value="1"/>
</dbReference>
<dbReference type="InterPro" id="IPR012341">
    <property type="entry name" value="6hp_glycosidase-like_sf"/>
</dbReference>
<dbReference type="RefSeq" id="WP_193866685.1">
    <property type="nucleotide sequence ID" value="NZ_JADEYR010000017.1"/>
</dbReference>
<dbReference type="Proteomes" id="UP000644727">
    <property type="component" value="Unassembled WGS sequence"/>
</dbReference>
<evidence type="ECO:0000313" key="2">
    <source>
        <dbReference type="Proteomes" id="UP000644727"/>
    </source>
</evidence>
<accession>A0ABR9W6B6</accession>
<protein>
    <submittedName>
        <fullName evidence="1">Glycoside hydrolase family 125 protein</fullName>
    </submittedName>
</protein>
<comment type="caution">
    <text evidence="1">The sequence shown here is derived from an EMBL/GenBank/DDBJ whole genome shotgun (WGS) entry which is preliminary data.</text>
</comment>
<dbReference type="PANTHER" id="PTHR31047">
    <property type="entry name" value="MEIOTICALLY UP-REGULATED GENE 157 PROTEIN"/>
    <property type="match status" value="1"/>
</dbReference>
<dbReference type="SUPFAM" id="SSF48208">
    <property type="entry name" value="Six-hairpin glycosidases"/>
    <property type="match status" value="1"/>
</dbReference>